<name>A0A381YSX4_9ZZZZ</name>
<dbReference type="PRINTS" id="PR00990">
    <property type="entry name" value="RIBOKINASE"/>
</dbReference>
<dbReference type="InterPro" id="IPR002139">
    <property type="entry name" value="Ribo/fructo_kinase"/>
</dbReference>
<sequence>MLISVLGIFVADLAFFAEKIPVEGETVIGNKYVIGPGGKGSNQAVAAAKAGAKTYFISKIGDDQFGAMAKKIYDQSGVDYSHVIISKEH</sequence>
<proteinExistence type="predicted"/>
<gene>
    <name evidence="4" type="ORF">METZ01_LOCUS132585</name>
</gene>
<evidence type="ECO:0000259" key="3">
    <source>
        <dbReference type="Pfam" id="PF00294"/>
    </source>
</evidence>
<dbReference type="Gene3D" id="3.40.1190.20">
    <property type="match status" value="1"/>
</dbReference>
<protein>
    <recommendedName>
        <fullName evidence="3">Carbohydrate kinase PfkB domain-containing protein</fullName>
    </recommendedName>
</protein>
<dbReference type="GO" id="GO:0016301">
    <property type="term" value="F:kinase activity"/>
    <property type="evidence" value="ECO:0007669"/>
    <property type="project" value="UniProtKB-KW"/>
</dbReference>
<evidence type="ECO:0000256" key="1">
    <source>
        <dbReference type="ARBA" id="ARBA00022679"/>
    </source>
</evidence>
<dbReference type="InterPro" id="IPR011611">
    <property type="entry name" value="PfkB_dom"/>
</dbReference>
<evidence type="ECO:0000313" key="4">
    <source>
        <dbReference type="EMBL" id="SVA79731.1"/>
    </source>
</evidence>
<dbReference type="PANTHER" id="PTHR10584:SF166">
    <property type="entry name" value="RIBOKINASE"/>
    <property type="match status" value="1"/>
</dbReference>
<evidence type="ECO:0000256" key="2">
    <source>
        <dbReference type="ARBA" id="ARBA00022777"/>
    </source>
</evidence>
<dbReference type="SUPFAM" id="SSF53613">
    <property type="entry name" value="Ribokinase-like"/>
    <property type="match status" value="1"/>
</dbReference>
<keyword evidence="1" id="KW-0808">Transferase</keyword>
<dbReference type="Pfam" id="PF00294">
    <property type="entry name" value="PfkB"/>
    <property type="match status" value="1"/>
</dbReference>
<organism evidence="4">
    <name type="scientific">marine metagenome</name>
    <dbReference type="NCBI Taxonomy" id="408172"/>
    <lineage>
        <taxon>unclassified sequences</taxon>
        <taxon>metagenomes</taxon>
        <taxon>ecological metagenomes</taxon>
    </lineage>
</organism>
<dbReference type="EMBL" id="UINC01018903">
    <property type="protein sequence ID" value="SVA79731.1"/>
    <property type="molecule type" value="Genomic_DNA"/>
</dbReference>
<feature type="domain" description="Carbohydrate kinase PfkB" evidence="3">
    <location>
        <begin position="3"/>
        <end position="88"/>
    </location>
</feature>
<feature type="non-terminal residue" evidence="4">
    <location>
        <position position="89"/>
    </location>
</feature>
<dbReference type="InterPro" id="IPR029056">
    <property type="entry name" value="Ribokinase-like"/>
</dbReference>
<dbReference type="PANTHER" id="PTHR10584">
    <property type="entry name" value="SUGAR KINASE"/>
    <property type="match status" value="1"/>
</dbReference>
<dbReference type="AlphaFoldDB" id="A0A381YSX4"/>
<accession>A0A381YSX4</accession>
<reference evidence="4" key="1">
    <citation type="submission" date="2018-05" db="EMBL/GenBank/DDBJ databases">
        <authorList>
            <person name="Lanie J.A."/>
            <person name="Ng W.-L."/>
            <person name="Kazmierczak K.M."/>
            <person name="Andrzejewski T.M."/>
            <person name="Davidsen T.M."/>
            <person name="Wayne K.J."/>
            <person name="Tettelin H."/>
            <person name="Glass J.I."/>
            <person name="Rusch D."/>
            <person name="Podicherti R."/>
            <person name="Tsui H.-C.T."/>
            <person name="Winkler M.E."/>
        </authorList>
    </citation>
    <scope>NUCLEOTIDE SEQUENCE</scope>
</reference>
<keyword evidence="2" id="KW-0418">Kinase</keyword>
<dbReference type="GO" id="GO:0006796">
    <property type="term" value="P:phosphate-containing compound metabolic process"/>
    <property type="evidence" value="ECO:0007669"/>
    <property type="project" value="UniProtKB-ARBA"/>
</dbReference>